<evidence type="ECO:0000313" key="7">
    <source>
        <dbReference type="EMBL" id="SFS47203.1"/>
    </source>
</evidence>
<evidence type="ECO:0000313" key="8">
    <source>
        <dbReference type="Proteomes" id="UP000198788"/>
    </source>
</evidence>
<name>A0A1I6Q443_9CAUL</name>
<evidence type="ECO:0000256" key="3">
    <source>
        <dbReference type="ARBA" id="ARBA00022679"/>
    </source>
</evidence>
<evidence type="ECO:0000256" key="5">
    <source>
        <dbReference type="SAM" id="MobiDB-lite"/>
    </source>
</evidence>
<dbReference type="InterPro" id="IPR010963">
    <property type="entry name" value="PHA_synth_I"/>
</dbReference>
<dbReference type="InterPro" id="IPR051321">
    <property type="entry name" value="PHA/PHB_synthase"/>
</dbReference>
<accession>A0A1I6Q443</accession>
<evidence type="ECO:0000259" key="6">
    <source>
        <dbReference type="Pfam" id="PF07167"/>
    </source>
</evidence>
<dbReference type="Gene3D" id="3.40.50.1820">
    <property type="entry name" value="alpha/beta hydrolase"/>
    <property type="match status" value="1"/>
</dbReference>
<dbReference type="Proteomes" id="UP000198788">
    <property type="component" value="Unassembled WGS sequence"/>
</dbReference>
<sequence>MARRPTEPPAPDAAPRPARKPGRPTSAKPPRPRAKKAAPAPAPEAASAPEPPRVEPPPPPGPPPAVPADPFAGQREMLETLSLNLARAAMTAQSAIAEAALAQADRPAALSPDPFNVGPAMTSVMSSLAARPDKLFAAQADLFGRYMDLWASTARRAAGEEAPPETSKDKRFKDPAWTENPLFDVMRRSYLTTAEWMNGLVASVEDVDPRTKRRAEFFTKLLTDAFSPANFLASNPAALKALAETSGESLVKGMQNFAADLERGRGKLAISQADYGRFEVGRNVATAPGQVVWRDELFELIQYDPATDRQRAIPLLIFPPWINKFYILDLQPENSMIRWLSAQGFTVFVCSWVNPDVDKANYGFDDYLQKGIYRAIEKALEQSQAGRINTVGYCIGGTLMGAALAHMAEHNDDRVAANTFFAAQHDFAEAGDLLLFTDDHWLKEIEQQMDAAGGVLPGAAMADTFNALRANDLIWSFFVSNYLMGKDPPAFDLLFWNADQTRMPKKLHMDYLRSMYGRNALSQGEFEIGGVRADLSKVKIPLYFQASREDHIAPMKSVWRSAKAFRNADVTLTLAGSGHIAGVVNPPSANKYQHWTNPQLPETLDAWLAGAEQHPGSWWNHWADWLHARSGDWVPARNPSKGPLKPIEPAPGSYVKVKS</sequence>
<feature type="region of interest" description="Disordered" evidence="5">
    <location>
        <begin position="1"/>
        <end position="71"/>
    </location>
</feature>
<protein>
    <submittedName>
        <fullName evidence="7">Polyhydroxyalkanoate synthase</fullName>
    </submittedName>
</protein>
<feature type="region of interest" description="Disordered" evidence="5">
    <location>
        <begin position="637"/>
        <end position="659"/>
    </location>
</feature>
<proteinExistence type="predicted"/>
<evidence type="ECO:0000256" key="4">
    <source>
        <dbReference type="ARBA" id="ARBA00023315"/>
    </source>
</evidence>
<evidence type="ECO:0000256" key="1">
    <source>
        <dbReference type="ARBA" id="ARBA00004496"/>
    </source>
</evidence>
<dbReference type="PANTHER" id="PTHR36837:SF5">
    <property type="entry name" value="POLY-3-HYDROXYBUTYRATE SYNTHASE"/>
    <property type="match status" value="1"/>
</dbReference>
<keyword evidence="2" id="KW-0963">Cytoplasm</keyword>
<dbReference type="GO" id="GO:0005737">
    <property type="term" value="C:cytoplasm"/>
    <property type="evidence" value="ECO:0007669"/>
    <property type="project" value="UniProtKB-SubCell"/>
</dbReference>
<dbReference type="AlphaFoldDB" id="A0A1I6Q443"/>
<feature type="domain" description="Poly-beta-hydroxybutyrate polymerase N-terminal" evidence="6">
    <location>
        <begin position="168"/>
        <end position="340"/>
    </location>
</feature>
<dbReference type="GO" id="GO:0042619">
    <property type="term" value="P:poly-hydroxybutyrate biosynthetic process"/>
    <property type="evidence" value="ECO:0007669"/>
    <property type="project" value="InterPro"/>
</dbReference>
<feature type="compositionally biased region" description="Pro residues" evidence="5">
    <location>
        <begin position="49"/>
        <end position="67"/>
    </location>
</feature>
<keyword evidence="4" id="KW-0012">Acyltransferase</keyword>
<dbReference type="GO" id="GO:0016746">
    <property type="term" value="F:acyltransferase activity"/>
    <property type="evidence" value="ECO:0007669"/>
    <property type="project" value="UniProtKB-KW"/>
</dbReference>
<dbReference type="Pfam" id="PF07167">
    <property type="entry name" value="PhaC_N"/>
    <property type="match status" value="1"/>
</dbReference>
<dbReference type="InterPro" id="IPR029058">
    <property type="entry name" value="AB_hydrolase_fold"/>
</dbReference>
<reference evidence="8" key="1">
    <citation type="submission" date="2016-10" db="EMBL/GenBank/DDBJ databases">
        <authorList>
            <person name="Varghese N."/>
            <person name="Submissions S."/>
        </authorList>
    </citation>
    <scope>NUCLEOTIDE SEQUENCE [LARGE SCALE GENOMIC DNA]</scope>
    <source>
        <strain evidence="8">CGMCC 1.10683</strain>
    </source>
</reference>
<keyword evidence="3" id="KW-0808">Transferase</keyword>
<dbReference type="NCBIfam" id="TIGR01838">
    <property type="entry name" value="PHA_synth_I"/>
    <property type="match status" value="1"/>
</dbReference>
<organism evidence="7 8">
    <name type="scientific">Brevundimonas viscosa</name>
    <dbReference type="NCBI Taxonomy" id="871741"/>
    <lineage>
        <taxon>Bacteria</taxon>
        <taxon>Pseudomonadati</taxon>
        <taxon>Pseudomonadota</taxon>
        <taxon>Alphaproteobacteria</taxon>
        <taxon>Caulobacterales</taxon>
        <taxon>Caulobacteraceae</taxon>
        <taxon>Brevundimonas</taxon>
    </lineage>
</organism>
<gene>
    <name evidence="7" type="ORF">SAMN05192570_1548</name>
</gene>
<dbReference type="PANTHER" id="PTHR36837">
    <property type="entry name" value="POLY(3-HYDROXYALKANOATE) POLYMERASE SUBUNIT PHAC"/>
    <property type="match status" value="1"/>
</dbReference>
<dbReference type="EMBL" id="FOZV01000002">
    <property type="protein sequence ID" value="SFS47203.1"/>
    <property type="molecule type" value="Genomic_DNA"/>
</dbReference>
<dbReference type="RefSeq" id="WP_092308433.1">
    <property type="nucleotide sequence ID" value="NZ_FOZV01000002.1"/>
</dbReference>
<comment type="subcellular location">
    <subcellularLocation>
        <location evidence="1">Cytoplasm</location>
    </subcellularLocation>
</comment>
<dbReference type="InterPro" id="IPR010941">
    <property type="entry name" value="PhaC_N"/>
</dbReference>
<dbReference type="OrthoDB" id="7208816at2"/>
<dbReference type="STRING" id="871741.SAMN05192570_1548"/>
<keyword evidence="8" id="KW-1185">Reference proteome</keyword>
<evidence type="ECO:0000256" key="2">
    <source>
        <dbReference type="ARBA" id="ARBA00022490"/>
    </source>
</evidence>
<dbReference type="SUPFAM" id="SSF53474">
    <property type="entry name" value="alpha/beta-Hydrolases"/>
    <property type="match status" value="1"/>
</dbReference>
<feature type="compositionally biased region" description="Low complexity" evidence="5">
    <location>
        <begin position="37"/>
        <end position="48"/>
    </location>
</feature>